<protein>
    <submittedName>
        <fullName evidence="1">Uncharacterized protein</fullName>
    </submittedName>
</protein>
<dbReference type="EMBL" id="FQZZ01000001">
    <property type="protein sequence ID" value="SHJ41967.1"/>
    <property type="molecule type" value="Genomic_DNA"/>
</dbReference>
<name>A0A1H0CQG6_9RHOB</name>
<dbReference type="AlphaFoldDB" id="A0A1H0CQG6"/>
<reference evidence="1 2" key="1">
    <citation type="submission" date="2016-11" db="EMBL/GenBank/DDBJ databases">
        <authorList>
            <person name="Varghese N."/>
            <person name="Submissions S."/>
        </authorList>
    </citation>
    <scope>NUCLEOTIDE SEQUENCE [LARGE SCALE GENOMIC DNA]</scope>
    <source>
        <strain evidence="1 2">DSM 29620</strain>
    </source>
</reference>
<evidence type="ECO:0000313" key="2">
    <source>
        <dbReference type="Proteomes" id="UP000324252"/>
    </source>
</evidence>
<evidence type="ECO:0000313" key="1">
    <source>
        <dbReference type="EMBL" id="SHJ41967.1"/>
    </source>
</evidence>
<dbReference type="Proteomes" id="UP000324252">
    <property type="component" value="Unassembled WGS sequence"/>
</dbReference>
<gene>
    <name evidence="1" type="ORF">SAMN05444142_101189</name>
</gene>
<accession>A0A1H0CQG6</accession>
<organism evidence="1 2">
    <name type="scientific">Lutimaribacter pacificus</name>
    <dbReference type="NCBI Taxonomy" id="391948"/>
    <lineage>
        <taxon>Bacteria</taxon>
        <taxon>Pseudomonadati</taxon>
        <taxon>Pseudomonadota</taxon>
        <taxon>Alphaproteobacteria</taxon>
        <taxon>Rhodobacterales</taxon>
        <taxon>Roseobacteraceae</taxon>
        <taxon>Lutimaribacter</taxon>
    </lineage>
</organism>
<proteinExistence type="predicted"/>
<keyword evidence="2" id="KW-1185">Reference proteome</keyword>
<sequence>MMAGTGCPVPDLAVHHAKLEWLVESWRDTGSFERFAHIRNLLSCFPELQPAFEDMLAAHGFAREAEALLQPLLRDALAPGEAAMAAFEARPLSVVATRELAEDLAAGLAAPGETVPVGDTLYLAASARLLRRRLSGGSRQPRPPVRADALRALRAGIAARPEATPPAPADIATLDGLRARKDAVSGVAMLRSAYAAFDPQDRCFAATLHERDKAFVHGPYLQLGAGRYLLELELRAARPVTLDLSARAFHAGGSRVLSARSHDTGPGVAVLRMGVDWPGALVAGHLFELQLRVAHPAMAALAVTGFRLRADRQGRSDVLPEPVMPNKNGCEVISGTLSKR</sequence>